<dbReference type="SMART" id="SM00184">
    <property type="entry name" value="RING"/>
    <property type="match status" value="1"/>
</dbReference>
<evidence type="ECO:0000256" key="14">
    <source>
        <dbReference type="ARBA" id="ARBA00022763"/>
    </source>
</evidence>
<proteinExistence type="predicted"/>
<dbReference type="EMBL" id="WBNE01000125">
    <property type="protein sequence ID" value="NXD44147.1"/>
    <property type="molecule type" value="Genomic_DNA"/>
</dbReference>
<evidence type="ECO:0000256" key="19">
    <source>
        <dbReference type="ARBA" id="ARBA00022843"/>
    </source>
</evidence>
<dbReference type="GO" id="GO:0005737">
    <property type="term" value="C:cytoplasm"/>
    <property type="evidence" value="ECO:0007669"/>
    <property type="project" value="UniProtKB-SubCell"/>
</dbReference>
<dbReference type="GO" id="GO:0045944">
    <property type="term" value="P:positive regulation of transcription by RNA polymerase II"/>
    <property type="evidence" value="ECO:0007669"/>
    <property type="project" value="TreeGrafter"/>
</dbReference>
<dbReference type="PANTHER" id="PTHR13763">
    <property type="entry name" value="BREAST CANCER TYPE 1 SUSCEPTIBILITY PROTEIN BRCA1"/>
    <property type="match status" value="1"/>
</dbReference>
<dbReference type="InterPro" id="IPR017907">
    <property type="entry name" value="Znf_RING_CS"/>
</dbReference>
<keyword evidence="11" id="KW-0808">Transferase</keyword>
<evidence type="ECO:0000256" key="25">
    <source>
        <dbReference type="ARBA" id="ARBA00023160"/>
    </source>
</evidence>
<dbReference type="Pfam" id="PF00533">
    <property type="entry name" value="BRCT"/>
    <property type="match status" value="2"/>
</dbReference>
<evidence type="ECO:0000256" key="17">
    <source>
        <dbReference type="ARBA" id="ARBA00022832"/>
    </source>
</evidence>
<gene>
    <name evidence="37" type="primary">Brca1</name>
    <name evidence="37" type="ORF">COPSEC_R09043</name>
</gene>
<evidence type="ECO:0000256" key="28">
    <source>
        <dbReference type="ARBA" id="ARBA00023204"/>
    </source>
</evidence>
<protein>
    <recommendedName>
        <fullName evidence="5">RING-type E3 ubiquitin transferase</fullName>
        <ecNumber evidence="5">2.3.2.27</ecNumber>
    </recommendedName>
    <alternativeName>
        <fullName evidence="31">RING-type E3 ubiquitin transferase BRCA1</fullName>
    </alternativeName>
</protein>
<keyword evidence="38" id="KW-1185">Reference proteome</keyword>
<keyword evidence="28" id="KW-0234">DNA repair</keyword>
<dbReference type="GO" id="GO:0007095">
    <property type="term" value="P:mitotic G2 DNA damage checkpoint signaling"/>
    <property type="evidence" value="ECO:0007669"/>
    <property type="project" value="TreeGrafter"/>
</dbReference>
<evidence type="ECO:0000313" key="37">
    <source>
        <dbReference type="EMBL" id="NXD44147.1"/>
    </source>
</evidence>
<feature type="compositionally biased region" description="Basic and acidic residues" evidence="34">
    <location>
        <begin position="438"/>
        <end position="451"/>
    </location>
</feature>
<dbReference type="FunFam" id="3.40.50.10190:FF:000025">
    <property type="entry name" value="Breast cancer type 1 susceptibility protein homolog"/>
    <property type="match status" value="1"/>
</dbReference>
<dbReference type="Proteomes" id="UP000659062">
    <property type="component" value="Unassembled WGS sequence"/>
</dbReference>
<keyword evidence="21" id="KW-0805">Transcription regulation</keyword>
<evidence type="ECO:0000256" key="5">
    <source>
        <dbReference type="ARBA" id="ARBA00012483"/>
    </source>
</evidence>
<dbReference type="SUPFAM" id="SSF52113">
    <property type="entry name" value="BRCT domain"/>
    <property type="match status" value="2"/>
</dbReference>
<evidence type="ECO:0000256" key="18">
    <source>
        <dbReference type="ARBA" id="ARBA00022833"/>
    </source>
</evidence>
<dbReference type="EC" id="2.3.2.27" evidence="5"/>
<feature type="compositionally biased region" description="Basic and acidic residues" evidence="34">
    <location>
        <begin position="503"/>
        <end position="520"/>
    </location>
</feature>
<keyword evidence="23" id="KW-0238">DNA-binding</keyword>
<feature type="compositionally biased region" description="Basic and acidic residues" evidence="34">
    <location>
        <begin position="1133"/>
        <end position="1143"/>
    </location>
</feature>
<keyword evidence="19" id="KW-0832">Ubl conjugation</keyword>
<evidence type="ECO:0000256" key="33">
    <source>
        <dbReference type="SAM" id="Coils"/>
    </source>
</evidence>
<evidence type="ECO:0000256" key="20">
    <source>
        <dbReference type="ARBA" id="ARBA00022990"/>
    </source>
</evidence>
<keyword evidence="9" id="KW-0444">Lipid biosynthesis</keyword>
<keyword evidence="25" id="KW-0275">Fatty acid biosynthesis</keyword>
<evidence type="ECO:0000259" key="36">
    <source>
        <dbReference type="PROSITE" id="PS50172"/>
    </source>
</evidence>
<evidence type="ECO:0000256" key="22">
    <source>
        <dbReference type="ARBA" id="ARBA00023098"/>
    </source>
</evidence>
<feature type="non-terminal residue" evidence="37">
    <location>
        <position position="1"/>
    </location>
</feature>
<feature type="compositionally biased region" description="Polar residues" evidence="34">
    <location>
        <begin position="1019"/>
        <end position="1030"/>
    </location>
</feature>
<evidence type="ECO:0000259" key="35">
    <source>
        <dbReference type="PROSITE" id="PS50089"/>
    </source>
</evidence>
<dbReference type="InterPro" id="IPR025994">
    <property type="entry name" value="BRCA1_serine_dom"/>
</dbReference>
<keyword evidence="13" id="KW-0677">Repeat</keyword>
<comment type="caution">
    <text evidence="37">The sequence shown here is derived from an EMBL/GenBank/DDBJ whole genome shotgun (WGS) entry which is preliminary data.</text>
</comment>
<dbReference type="InterPro" id="IPR011364">
    <property type="entry name" value="BRCA1"/>
</dbReference>
<dbReference type="PROSITE" id="PS50172">
    <property type="entry name" value="BRCT"/>
    <property type="match status" value="2"/>
</dbReference>
<keyword evidence="16" id="KW-0833">Ubl conjugation pathway</keyword>
<dbReference type="CDD" id="cd17721">
    <property type="entry name" value="BRCT_BRCA1_rpt2"/>
    <property type="match status" value="1"/>
</dbReference>
<evidence type="ECO:0000256" key="3">
    <source>
        <dbReference type="ARBA" id="ARBA00004286"/>
    </source>
</evidence>
<dbReference type="Pfam" id="PF00097">
    <property type="entry name" value="zf-C3HC4"/>
    <property type="match status" value="1"/>
</dbReference>
<dbReference type="GO" id="GO:0008270">
    <property type="term" value="F:zinc ion binding"/>
    <property type="evidence" value="ECO:0007669"/>
    <property type="project" value="UniProtKB-KW"/>
</dbReference>
<feature type="compositionally biased region" description="Basic and acidic residues" evidence="34">
    <location>
        <begin position="691"/>
        <end position="704"/>
    </location>
</feature>
<feature type="region of interest" description="Disordered" evidence="34">
    <location>
        <begin position="1183"/>
        <end position="1217"/>
    </location>
</feature>
<comment type="subcellular location">
    <subcellularLocation>
        <location evidence="3">Chromosome</location>
    </subcellularLocation>
    <subcellularLocation>
        <location evidence="4">Cytoplasm</location>
    </subcellularLocation>
    <subcellularLocation>
        <location evidence="2">Nucleus</location>
    </subcellularLocation>
</comment>
<feature type="compositionally biased region" description="Basic and acidic residues" evidence="34">
    <location>
        <begin position="988"/>
        <end position="1005"/>
    </location>
</feature>
<feature type="compositionally biased region" description="Polar residues" evidence="34">
    <location>
        <begin position="574"/>
        <end position="584"/>
    </location>
</feature>
<feature type="compositionally biased region" description="Basic and acidic residues" evidence="34">
    <location>
        <begin position="552"/>
        <end position="567"/>
    </location>
</feature>
<dbReference type="PANTHER" id="PTHR13763:SF0">
    <property type="entry name" value="BREAST CANCER TYPE 1 SUSCEPTIBILITY PROTEIN"/>
    <property type="match status" value="1"/>
</dbReference>
<evidence type="ECO:0000313" key="38">
    <source>
        <dbReference type="Proteomes" id="UP000659062"/>
    </source>
</evidence>
<keyword evidence="8" id="KW-1017">Isopeptide bond</keyword>
<accession>A0A851VQY2</accession>
<evidence type="ECO:0000256" key="29">
    <source>
        <dbReference type="ARBA" id="ARBA00023242"/>
    </source>
</evidence>
<dbReference type="GO" id="GO:0000724">
    <property type="term" value="P:double-strand break repair via homologous recombination"/>
    <property type="evidence" value="ECO:0007669"/>
    <property type="project" value="TreeGrafter"/>
</dbReference>
<evidence type="ECO:0000256" key="31">
    <source>
        <dbReference type="ARBA" id="ARBA00031556"/>
    </source>
</evidence>
<keyword evidence="17" id="KW-0276">Fatty acid metabolism</keyword>
<feature type="compositionally biased region" description="Polar residues" evidence="34">
    <location>
        <begin position="705"/>
        <end position="718"/>
    </location>
</feature>
<evidence type="ECO:0000256" key="1">
    <source>
        <dbReference type="ARBA" id="ARBA00000900"/>
    </source>
</evidence>
<dbReference type="InterPro" id="IPR031099">
    <property type="entry name" value="BRCA1-associated"/>
</dbReference>
<keyword evidence="29" id="KW-0539">Nucleus</keyword>
<feature type="non-terminal residue" evidence="37">
    <location>
        <position position="1748"/>
    </location>
</feature>
<dbReference type="CDD" id="cd17735">
    <property type="entry name" value="BRCT_BRCA1_rpt1"/>
    <property type="match status" value="1"/>
</dbReference>
<dbReference type="SUPFAM" id="SSF57850">
    <property type="entry name" value="RING/U-box"/>
    <property type="match status" value="1"/>
</dbReference>
<dbReference type="GO" id="GO:0003677">
    <property type="term" value="F:DNA binding"/>
    <property type="evidence" value="ECO:0007669"/>
    <property type="project" value="UniProtKB-KW"/>
</dbReference>
<feature type="compositionally biased region" description="Basic and acidic residues" evidence="34">
    <location>
        <begin position="1183"/>
        <end position="1192"/>
    </location>
</feature>
<dbReference type="CDD" id="cd16498">
    <property type="entry name" value="RING-HC_BRCA1"/>
    <property type="match status" value="1"/>
</dbReference>
<evidence type="ECO:0000256" key="8">
    <source>
        <dbReference type="ARBA" id="ARBA00022499"/>
    </source>
</evidence>
<dbReference type="PROSITE" id="PS00518">
    <property type="entry name" value="ZF_RING_1"/>
    <property type="match status" value="1"/>
</dbReference>
<evidence type="ECO:0000256" key="27">
    <source>
        <dbReference type="ARBA" id="ARBA00023172"/>
    </source>
</evidence>
<feature type="domain" description="BRCT" evidence="36">
    <location>
        <begin position="1557"/>
        <end position="1628"/>
    </location>
</feature>
<keyword evidence="18" id="KW-0862">Zinc</keyword>
<evidence type="ECO:0000256" key="26">
    <source>
        <dbReference type="ARBA" id="ARBA00023163"/>
    </source>
</evidence>
<feature type="region of interest" description="Disordered" evidence="34">
    <location>
        <begin position="316"/>
        <end position="397"/>
    </location>
</feature>
<dbReference type="PIRSF" id="PIRSF001734">
    <property type="entry name" value="BRCA1"/>
    <property type="match status" value="1"/>
</dbReference>
<keyword evidence="20" id="KW-0007">Acetylation</keyword>
<keyword evidence="12" id="KW-0479">Metal-binding</keyword>
<feature type="region of interest" description="Disordered" evidence="34">
    <location>
        <begin position="1090"/>
        <end position="1153"/>
    </location>
</feature>
<dbReference type="GO" id="GO:0070013">
    <property type="term" value="C:intracellular organelle lumen"/>
    <property type="evidence" value="ECO:0007669"/>
    <property type="project" value="UniProtKB-ARBA"/>
</dbReference>
<dbReference type="FunFam" id="3.30.40.10:FF:000213">
    <property type="entry name" value="Breast cancer type 1 susceptibility protein homolog"/>
    <property type="match status" value="1"/>
</dbReference>
<keyword evidence="14" id="KW-0227">DNA damage</keyword>
<dbReference type="InterPro" id="IPR036420">
    <property type="entry name" value="BRCT_dom_sf"/>
</dbReference>
<evidence type="ECO:0000256" key="13">
    <source>
        <dbReference type="ARBA" id="ARBA00022737"/>
    </source>
</evidence>
<feature type="compositionally biased region" description="Polar residues" evidence="34">
    <location>
        <begin position="1040"/>
        <end position="1058"/>
    </location>
</feature>
<evidence type="ECO:0000256" key="21">
    <source>
        <dbReference type="ARBA" id="ARBA00023015"/>
    </source>
</evidence>
<dbReference type="SMART" id="SM00292">
    <property type="entry name" value="BRCT"/>
    <property type="match status" value="2"/>
</dbReference>
<evidence type="ECO:0000256" key="34">
    <source>
        <dbReference type="SAM" id="MobiDB-lite"/>
    </source>
</evidence>
<feature type="region of interest" description="Disordered" evidence="34">
    <location>
        <begin position="414"/>
        <end position="636"/>
    </location>
</feature>
<dbReference type="GO" id="GO:0031436">
    <property type="term" value="C:BRCA1-BARD1 complex"/>
    <property type="evidence" value="ECO:0007669"/>
    <property type="project" value="TreeGrafter"/>
</dbReference>
<feature type="compositionally biased region" description="Low complexity" evidence="34">
    <location>
        <begin position="414"/>
        <end position="431"/>
    </location>
</feature>
<evidence type="ECO:0000256" key="11">
    <source>
        <dbReference type="ARBA" id="ARBA00022679"/>
    </source>
</evidence>
<feature type="compositionally biased region" description="Basic and acidic residues" evidence="34">
    <location>
        <begin position="338"/>
        <end position="349"/>
    </location>
</feature>
<sequence length="1748" mass="191773">MDFSVITVGQVQNVLSAMQKNLECPICLDVVQEPVSTKCNHIFCRFCMFKLISKKKKGVVECPLCKTEVTKRSLKENSKFKQLIEGLLETIHAFELDTGVKFLKSHHFPQTSTEATATESLCKESSVIQSKGFRNRRKSAKGNGQENITLEAGVNIQLTDAKMCHPRNKPQKSDSQKGTYIEFGSESSEEFFKQASKTGFEEKGAAQISSQVRLEELESAEKGNENSCNAQPDKLCAKEITLPNVTGESDFSKECLSKKSTQSIAECAKPDQVNVTECQRSPLNVLAVDLLPEQCDRIGDACPTVDEDTSFLKNTEEMDEQQTQYDSENQEFGLEDISEGRLDKSKGMDTDGQSVEAAEACEPENDSFHDQELPLGQLPQPETLHSGTPNKVSKKRLKQSIRKVNEWFSKSNEILSSSSSLDESAASADVSGEGDLCSSDKESCISEKTDPMADSMEIAAVEGKRRQSKQTVESIKDKIFGRTYKRDRKSNPPSTLRAILPTRRKEDVAADKSLKNFSKDRLKRKRKSACVLQPEDFIKKKDTEEADEGPQSDDRGLGDAGKKRCDESVAVNESHLSQNRANNPLTELGEGGESTLEKATEKVTTKSCDGDPEMHNCDQKSTKKRGSAAKRCRHSSRTMCSLQLVVDRDSVFPDAAESQIDSYPSSGEPRKADSEQNPVRRSRRLQLLSEEMTKETKKGVKGARENNSVHGRSVSGDQRSVAAHSAKCKNLCETQDELSCRPVTNLEGGDLEANEILVGLKNLPGTAETGKSLFNPSHLPSNCGSTVPDTSSQDSEILGSPLLLQLPSVSAGQTASQETEEVSEAPAACPQERGHDTQNAPEDYKTEKLPKAKNVLELTKEAEDSDLDTQYLRNIFRHSKRSSFSLFQTPRQARAVGDPPSETFTLSCAAQVENKPSKQLQPESLQQEKTAAQNLSRVSEKEKLNTSESAPIDAVPCFAVSTGEHRDDISQAAEERTLTPARTGTAQTEHKNRLLQEEQDNEKSMSNEIGVESELRQNPIRSGGSQSDQSNTEKHDSRQNDSNSVQETSFSSESNQAGKTEVADCKRPVLHFQSTSMICPATCEQSPAEFSCEVTGTKSSKRERKPVKGSEEQGAQTVSSAVPKCSAAEALEEPLRENRDLRGLSETPDGLLCSDTDIEDTSLCETDRKEQSAVFVKSDNALGKELHSRSSEPRSQGIQKSRRRVQKLPSSDEESCEDEDLPCFQALIFSKSVSTPLQTDEQMTSLAECPVSPSMFPHSVSNDDNIVQKVPEAAPINVCVSPSQGSECSVNLFSSQSNMSEESPNGAQELKKDLPQAHESKQMSSVNDSKETSQNCSGGLKTSKDECQEDPDMGANLGEAASGSDSEISIVEDSCGPFSQGEILTTQQKNAMQNSLKKLQQEMAALEAVLKQNGSQNCEVLPVHRELPPSSTEGAFEMEQTRKEKNKSVKQKSGTRQNTASVSSDIFGNVTQSPDNSSSSVGLFIPQTAEATGGPVVAQNSDKSCGPGHKLRRSECFPVPVLHNAAGRENATSPVVTKRKEMSIVASGLNHSEHLVVQKFVKKTQSTLSNHITEGTTHVIMKTDKELVCERTLKYFLGIAGGKWVVSYQWIIQSFKEGRILDEEPFEVRGDVINGRNHQGPKRARQALTEKIFKDFEICCCGPFTDMTTGHLEWMVELCGASVVKQPDLFSHTANSTAVVVVQPDAWKENVDYRAIPQQSSVAVVTREWVLDSVACYECQEISAYLLS</sequence>
<keyword evidence="10" id="KW-0597">Phosphoprotein</keyword>
<feature type="coiled-coil region" evidence="33">
    <location>
        <begin position="1389"/>
        <end position="1416"/>
    </location>
</feature>
<dbReference type="FunFam" id="3.40.50.10190:FF:000006">
    <property type="entry name" value="Breast cancer type 1 susceptibility protein homolog"/>
    <property type="match status" value="1"/>
</dbReference>
<feature type="region of interest" description="Disordered" evidence="34">
    <location>
        <begin position="1425"/>
        <end position="1461"/>
    </location>
</feature>
<dbReference type="InterPro" id="IPR013083">
    <property type="entry name" value="Znf_RING/FYVE/PHD"/>
</dbReference>
<evidence type="ECO:0000256" key="2">
    <source>
        <dbReference type="ARBA" id="ARBA00004123"/>
    </source>
</evidence>
<keyword evidence="6" id="KW-0158">Chromosome</keyword>
<feature type="region of interest" description="Disordered" evidence="34">
    <location>
        <begin position="658"/>
        <end position="720"/>
    </location>
</feature>
<feature type="domain" description="RING-type" evidence="35">
    <location>
        <begin position="24"/>
        <end position="66"/>
    </location>
</feature>
<evidence type="ECO:0000256" key="9">
    <source>
        <dbReference type="ARBA" id="ARBA00022516"/>
    </source>
</evidence>
<dbReference type="GO" id="GO:0070531">
    <property type="term" value="C:BRCA1-A complex"/>
    <property type="evidence" value="ECO:0007669"/>
    <property type="project" value="TreeGrafter"/>
</dbReference>
<keyword evidence="30" id="KW-0131">Cell cycle</keyword>
<feature type="region of interest" description="Disordered" evidence="34">
    <location>
        <begin position="914"/>
        <end position="1061"/>
    </location>
</feature>
<feature type="region of interest" description="Disordered" evidence="34">
    <location>
        <begin position="809"/>
        <end position="851"/>
    </location>
</feature>
<evidence type="ECO:0000256" key="16">
    <source>
        <dbReference type="ARBA" id="ARBA00022786"/>
    </source>
</evidence>
<dbReference type="GO" id="GO:0061630">
    <property type="term" value="F:ubiquitin protein ligase activity"/>
    <property type="evidence" value="ECO:0007669"/>
    <property type="project" value="UniProtKB-EC"/>
</dbReference>
<dbReference type="GO" id="GO:0005694">
    <property type="term" value="C:chromosome"/>
    <property type="evidence" value="ECO:0007669"/>
    <property type="project" value="UniProtKB-SubCell"/>
</dbReference>
<evidence type="ECO:0000256" key="12">
    <source>
        <dbReference type="ARBA" id="ARBA00022723"/>
    </source>
</evidence>
<evidence type="ECO:0000256" key="32">
    <source>
        <dbReference type="PROSITE-ProRule" id="PRU00175"/>
    </source>
</evidence>
<evidence type="ECO:0000256" key="6">
    <source>
        <dbReference type="ARBA" id="ARBA00022454"/>
    </source>
</evidence>
<evidence type="ECO:0000256" key="15">
    <source>
        <dbReference type="ARBA" id="ARBA00022771"/>
    </source>
</evidence>
<dbReference type="PROSITE" id="PS50089">
    <property type="entry name" value="ZF_RING_2"/>
    <property type="match status" value="1"/>
</dbReference>
<evidence type="ECO:0000256" key="7">
    <source>
        <dbReference type="ARBA" id="ARBA00022490"/>
    </source>
</evidence>
<reference evidence="37" key="1">
    <citation type="submission" date="2019-09" db="EMBL/GenBank/DDBJ databases">
        <title>Bird 10,000 Genomes (B10K) Project - Family phase.</title>
        <authorList>
            <person name="Zhang G."/>
        </authorList>
    </citation>
    <scope>NUCLEOTIDE SEQUENCE</scope>
    <source>
        <strain evidence="37">OUT-0061</strain>
        <tissue evidence="37">Blood</tissue>
    </source>
</reference>
<dbReference type="PRINTS" id="PR00493">
    <property type="entry name" value="BRSTCANCERI"/>
</dbReference>
<evidence type="ECO:0000256" key="4">
    <source>
        <dbReference type="ARBA" id="ARBA00004496"/>
    </source>
</evidence>
<keyword evidence="26" id="KW-0804">Transcription</keyword>
<keyword evidence="27" id="KW-0233">DNA recombination</keyword>
<keyword evidence="24" id="KW-0010">Activator</keyword>
<feature type="compositionally biased region" description="Basic and acidic residues" evidence="34">
    <location>
        <begin position="832"/>
        <end position="850"/>
    </location>
</feature>
<keyword evidence="15 32" id="KW-0863">Zinc-finger</keyword>
<feature type="compositionally biased region" description="Basic residues" evidence="34">
    <location>
        <begin position="622"/>
        <end position="636"/>
    </location>
</feature>
<dbReference type="InterPro" id="IPR001357">
    <property type="entry name" value="BRCT_dom"/>
</dbReference>
<feature type="compositionally biased region" description="Polar residues" evidence="34">
    <location>
        <begin position="1322"/>
        <end position="1337"/>
    </location>
</feature>
<evidence type="ECO:0000256" key="24">
    <source>
        <dbReference type="ARBA" id="ARBA00023159"/>
    </source>
</evidence>
<feature type="region of interest" description="Disordered" evidence="34">
    <location>
        <begin position="1316"/>
        <end position="1373"/>
    </location>
</feature>
<keyword evidence="7" id="KW-0963">Cytoplasm</keyword>
<organism evidence="37 38">
    <name type="scientific">Copsychus sechellarum</name>
    <dbReference type="NCBI Taxonomy" id="797021"/>
    <lineage>
        <taxon>Eukaryota</taxon>
        <taxon>Metazoa</taxon>
        <taxon>Chordata</taxon>
        <taxon>Craniata</taxon>
        <taxon>Vertebrata</taxon>
        <taxon>Euteleostomi</taxon>
        <taxon>Archelosauria</taxon>
        <taxon>Archosauria</taxon>
        <taxon>Dinosauria</taxon>
        <taxon>Saurischia</taxon>
        <taxon>Theropoda</taxon>
        <taxon>Coelurosauria</taxon>
        <taxon>Aves</taxon>
        <taxon>Neognathae</taxon>
        <taxon>Neoaves</taxon>
        <taxon>Telluraves</taxon>
        <taxon>Australaves</taxon>
        <taxon>Passeriformes</taxon>
        <taxon>Muscicapidae</taxon>
        <taxon>Copsychus</taxon>
    </lineage>
</organism>
<feature type="compositionally biased region" description="Basic and acidic residues" evidence="34">
    <location>
        <begin position="595"/>
        <end position="621"/>
    </location>
</feature>
<dbReference type="InterPro" id="IPR001841">
    <property type="entry name" value="Znf_RING"/>
</dbReference>
<comment type="catalytic activity">
    <reaction evidence="1">
        <text>S-ubiquitinyl-[E2 ubiquitin-conjugating enzyme]-L-cysteine + [acceptor protein]-L-lysine = [E2 ubiquitin-conjugating enzyme]-L-cysteine + N(6)-ubiquitinyl-[acceptor protein]-L-lysine.</text>
        <dbReference type="EC" id="2.3.2.27"/>
    </reaction>
</comment>
<dbReference type="Gene3D" id="3.40.50.10190">
    <property type="entry name" value="BRCT domain"/>
    <property type="match status" value="2"/>
</dbReference>
<name>A0A851VQY2_9PASS</name>
<dbReference type="Gene3D" id="3.30.40.10">
    <property type="entry name" value="Zinc/RING finger domain, C3HC4 (zinc finger)"/>
    <property type="match status" value="1"/>
</dbReference>
<feature type="compositionally biased region" description="Basic and acidic residues" evidence="34">
    <location>
        <begin position="963"/>
        <end position="977"/>
    </location>
</feature>
<evidence type="ECO:0000256" key="23">
    <source>
        <dbReference type="ARBA" id="ARBA00023125"/>
    </source>
</evidence>
<keyword evidence="33" id="KW-0175">Coiled coil</keyword>
<feature type="compositionally biased region" description="Polar residues" evidence="34">
    <location>
        <begin position="1451"/>
        <end position="1461"/>
    </location>
</feature>
<evidence type="ECO:0000256" key="10">
    <source>
        <dbReference type="ARBA" id="ARBA00022553"/>
    </source>
</evidence>
<feature type="compositionally biased region" description="Polar residues" evidence="34">
    <location>
        <begin position="917"/>
        <end position="937"/>
    </location>
</feature>
<feature type="domain" description="BRCT" evidence="36">
    <location>
        <begin position="1648"/>
        <end position="1747"/>
    </location>
</feature>
<evidence type="ECO:0000256" key="30">
    <source>
        <dbReference type="ARBA" id="ARBA00023306"/>
    </source>
</evidence>
<dbReference type="GO" id="GO:0043009">
    <property type="term" value="P:chordate embryonic development"/>
    <property type="evidence" value="ECO:0007669"/>
    <property type="project" value="TreeGrafter"/>
</dbReference>
<dbReference type="InterPro" id="IPR018957">
    <property type="entry name" value="Znf_C3HC4_RING-type"/>
</dbReference>
<keyword evidence="22" id="KW-0443">Lipid metabolism</keyword>
<dbReference type="Pfam" id="PF12820">
    <property type="entry name" value="BRCT_assoc"/>
    <property type="match status" value="1"/>
</dbReference>
<dbReference type="OrthoDB" id="6105938at2759"/>
<dbReference type="GO" id="GO:0006633">
    <property type="term" value="P:fatty acid biosynthetic process"/>
    <property type="evidence" value="ECO:0007669"/>
    <property type="project" value="UniProtKB-KW"/>
</dbReference>